<dbReference type="Proteomes" id="UP000726777">
    <property type="component" value="Unassembled WGS sequence"/>
</dbReference>
<accession>A0A9Q3UAZ6</accession>
<name>A0A9Q3UAZ6_VIBPH</name>
<proteinExistence type="predicted"/>
<organism evidence="1 2">
    <name type="scientific">Vibrio parahaemolyticus</name>
    <dbReference type="NCBI Taxonomy" id="670"/>
    <lineage>
        <taxon>Bacteria</taxon>
        <taxon>Pseudomonadati</taxon>
        <taxon>Pseudomonadota</taxon>
        <taxon>Gammaproteobacteria</taxon>
        <taxon>Vibrionales</taxon>
        <taxon>Vibrionaceae</taxon>
        <taxon>Vibrio</taxon>
    </lineage>
</organism>
<comment type="caution">
    <text evidence="1">The sequence shown here is derived from an EMBL/GenBank/DDBJ whole genome shotgun (WGS) entry which is preliminary data.</text>
</comment>
<dbReference type="RefSeq" id="WP_228085634.1">
    <property type="nucleotide sequence ID" value="NZ_JACVHL010000002.1"/>
</dbReference>
<reference evidence="1" key="1">
    <citation type="submission" date="2020-09" db="EMBL/GenBank/DDBJ databases">
        <title>Genome sequence of Vibrio parahaemolyticus isolates.</title>
        <authorList>
            <person name="Hammerl J.A."/>
            <person name="Strauch E."/>
        </authorList>
    </citation>
    <scope>NUCLEOTIDE SEQUENCE</scope>
    <source>
        <strain evidence="1">17-VB00146</strain>
    </source>
</reference>
<dbReference type="AlphaFoldDB" id="A0A9Q3UAZ6"/>
<sequence>MNFDNLINSASKQTPEQFLASIMEEQQPSVSKRTFMSEGMRDFVKATITLLCDEYDSANIADWRIRAQFHARLRSRTRRLFYLTYGQNADRDSELRSNIREQVQSITGHDL</sequence>
<dbReference type="EMBL" id="JACVHL010000002">
    <property type="protein sequence ID" value="MCC3803961.1"/>
    <property type="molecule type" value="Genomic_DNA"/>
</dbReference>
<evidence type="ECO:0000313" key="1">
    <source>
        <dbReference type="EMBL" id="MCC3803961.1"/>
    </source>
</evidence>
<evidence type="ECO:0000313" key="2">
    <source>
        <dbReference type="Proteomes" id="UP000726777"/>
    </source>
</evidence>
<gene>
    <name evidence="1" type="ORF">IB292_02810</name>
</gene>
<protein>
    <submittedName>
        <fullName evidence="1">Uncharacterized protein</fullName>
    </submittedName>
</protein>